<evidence type="ECO:0000313" key="2">
    <source>
        <dbReference type="EMBL" id="SFG37727.1"/>
    </source>
</evidence>
<dbReference type="Proteomes" id="UP000198876">
    <property type="component" value="Unassembled WGS sequence"/>
</dbReference>
<evidence type="ECO:0000313" key="3">
    <source>
        <dbReference type="Proteomes" id="UP000198876"/>
    </source>
</evidence>
<dbReference type="STRING" id="553467.SAMN04488063_1856"/>
<accession>A0A1I2RGJ2</accession>
<gene>
    <name evidence="2" type="ORF">SAMN04488063_1856</name>
</gene>
<dbReference type="RefSeq" id="WP_092891474.1">
    <property type="nucleotide sequence ID" value="NZ_FOOQ01000002.1"/>
</dbReference>
<proteinExistence type="predicted"/>
<sequence>MVDITFFEINLPEGTSFNASNEAPFIGGRKGKDDSEDSSGSPSLEIGSITEKGDDDSESDDSEFESEESEESEFEADDSGFDADADADSESGGGKAVPLLGLVALAVLAVAVRTLLGGSDEDAEELDELDDLSEMDVESGQ</sequence>
<evidence type="ECO:0000256" key="1">
    <source>
        <dbReference type="SAM" id="MobiDB-lite"/>
    </source>
</evidence>
<dbReference type="AlphaFoldDB" id="A0A1I2RGJ2"/>
<reference evidence="3" key="1">
    <citation type="submission" date="2016-10" db="EMBL/GenBank/DDBJ databases">
        <authorList>
            <person name="Varghese N."/>
            <person name="Submissions S."/>
        </authorList>
    </citation>
    <scope>NUCLEOTIDE SEQUENCE [LARGE SCALE GENOMIC DNA]</scope>
    <source>
        <strain evidence="3">CGMCC 1.7739</strain>
    </source>
</reference>
<dbReference type="EMBL" id="FOOQ01000002">
    <property type="protein sequence ID" value="SFG37727.1"/>
    <property type="molecule type" value="Genomic_DNA"/>
</dbReference>
<feature type="region of interest" description="Disordered" evidence="1">
    <location>
        <begin position="118"/>
        <end position="141"/>
    </location>
</feature>
<feature type="compositionally biased region" description="Acidic residues" evidence="1">
    <location>
        <begin position="53"/>
        <end position="89"/>
    </location>
</feature>
<protein>
    <submittedName>
        <fullName evidence="2">Uncharacterized protein</fullName>
    </submittedName>
</protein>
<feature type="compositionally biased region" description="Acidic residues" evidence="1">
    <location>
        <begin position="119"/>
        <end position="141"/>
    </location>
</feature>
<organism evidence="2 3">
    <name type="scientific">Halopelagius inordinatus</name>
    <dbReference type="NCBI Taxonomy" id="553467"/>
    <lineage>
        <taxon>Archaea</taxon>
        <taxon>Methanobacteriati</taxon>
        <taxon>Methanobacteriota</taxon>
        <taxon>Stenosarchaea group</taxon>
        <taxon>Halobacteria</taxon>
        <taxon>Halobacteriales</taxon>
        <taxon>Haloferacaceae</taxon>
    </lineage>
</organism>
<feature type="region of interest" description="Disordered" evidence="1">
    <location>
        <begin position="13"/>
        <end position="94"/>
    </location>
</feature>
<keyword evidence="3" id="KW-1185">Reference proteome</keyword>
<name>A0A1I2RGJ2_9EURY</name>